<evidence type="ECO:0000256" key="1">
    <source>
        <dbReference type="ARBA" id="ARBA00001917"/>
    </source>
</evidence>
<evidence type="ECO:0000256" key="4">
    <source>
        <dbReference type="ARBA" id="ARBA00022643"/>
    </source>
</evidence>
<name>A0A4P9YN42_ROZAC</name>
<dbReference type="InterPro" id="IPR000415">
    <property type="entry name" value="Nitroreductase-like"/>
</dbReference>
<accession>A0A4P9YN42</accession>
<dbReference type="InterPro" id="IPR029479">
    <property type="entry name" value="Nitroreductase"/>
</dbReference>
<dbReference type="AlphaFoldDB" id="A0A4P9YN42"/>
<feature type="domain" description="Nitroreductase" evidence="6">
    <location>
        <begin position="7"/>
        <end position="198"/>
    </location>
</feature>
<dbReference type="PANTHER" id="PTHR43673">
    <property type="entry name" value="NAD(P)H NITROREDUCTASE YDGI-RELATED"/>
    <property type="match status" value="1"/>
</dbReference>
<dbReference type="EMBL" id="ML005121">
    <property type="protein sequence ID" value="RKP20040.1"/>
    <property type="molecule type" value="Genomic_DNA"/>
</dbReference>
<comment type="cofactor">
    <cofactor evidence="1">
        <name>FMN</name>
        <dbReference type="ChEBI" id="CHEBI:58210"/>
    </cofactor>
</comment>
<evidence type="ECO:0000259" key="6">
    <source>
        <dbReference type="Pfam" id="PF00881"/>
    </source>
</evidence>
<evidence type="ECO:0000256" key="2">
    <source>
        <dbReference type="ARBA" id="ARBA00007118"/>
    </source>
</evidence>
<evidence type="ECO:0000313" key="7">
    <source>
        <dbReference type="EMBL" id="RKP20040.1"/>
    </source>
</evidence>
<dbReference type="Gene3D" id="3.40.109.10">
    <property type="entry name" value="NADH Oxidase"/>
    <property type="match status" value="1"/>
</dbReference>
<dbReference type="GO" id="GO:0016491">
    <property type="term" value="F:oxidoreductase activity"/>
    <property type="evidence" value="ECO:0007669"/>
    <property type="project" value="UniProtKB-KW"/>
</dbReference>
<dbReference type="Pfam" id="PF00881">
    <property type="entry name" value="Nitroreductase"/>
    <property type="match status" value="1"/>
</dbReference>
<evidence type="ECO:0000256" key="3">
    <source>
        <dbReference type="ARBA" id="ARBA00022630"/>
    </source>
</evidence>
<sequence>MNFLKIIESRHSTRAFDPTRPVSKAAVHSILHAARNAPSSQNNQPWRCIVIAGQERDNLSKSLLHAYDNNLPTSPGYKNRSNVLDSAQQAGIDGSGKWWYTDIHGIPQEDKDKRRPIYRKNYEFYGAPIHVLLCVPEKSVEGTFLDAGAFLQNILLGCAALGLGAIPQFSVAAYSEVVKATLNISNNDIIVCGISIGYPSSQAVKGGPPRHEVDDFTKWIGFDKENTE</sequence>
<organism evidence="7 8">
    <name type="scientific">Rozella allomycis (strain CSF55)</name>
    <dbReference type="NCBI Taxonomy" id="988480"/>
    <lineage>
        <taxon>Eukaryota</taxon>
        <taxon>Fungi</taxon>
        <taxon>Fungi incertae sedis</taxon>
        <taxon>Cryptomycota</taxon>
        <taxon>Cryptomycota incertae sedis</taxon>
        <taxon>Rozella</taxon>
    </lineage>
</organism>
<keyword evidence="4" id="KW-0288">FMN</keyword>
<evidence type="ECO:0000313" key="8">
    <source>
        <dbReference type="Proteomes" id="UP000281549"/>
    </source>
</evidence>
<keyword evidence="3" id="KW-0285">Flavoprotein</keyword>
<dbReference type="SUPFAM" id="SSF55469">
    <property type="entry name" value="FMN-dependent nitroreductase-like"/>
    <property type="match status" value="1"/>
</dbReference>
<protein>
    <submittedName>
        <fullName evidence="7">Nitroreductase</fullName>
    </submittedName>
</protein>
<keyword evidence="5" id="KW-0560">Oxidoreductase</keyword>
<comment type="similarity">
    <text evidence="2">Belongs to the nitroreductase family.</text>
</comment>
<gene>
    <name evidence="7" type="ORF">ROZALSC1DRAFT_28429</name>
</gene>
<dbReference type="CDD" id="cd02136">
    <property type="entry name" value="PnbA_NfnB-like"/>
    <property type="match status" value="1"/>
</dbReference>
<reference evidence="8" key="1">
    <citation type="journal article" date="2018" name="Nat. Microbiol.">
        <title>Leveraging single-cell genomics to expand the fungal tree of life.</title>
        <authorList>
            <person name="Ahrendt S.R."/>
            <person name="Quandt C.A."/>
            <person name="Ciobanu D."/>
            <person name="Clum A."/>
            <person name="Salamov A."/>
            <person name="Andreopoulos B."/>
            <person name="Cheng J.F."/>
            <person name="Woyke T."/>
            <person name="Pelin A."/>
            <person name="Henrissat B."/>
            <person name="Reynolds N.K."/>
            <person name="Benny G.L."/>
            <person name="Smith M.E."/>
            <person name="James T.Y."/>
            <person name="Grigoriev I.V."/>
        </authorList>
    </citation>
    <scope>NUCLEOTIDE SEQUENCE [LARGE SCALE GENOMIC DNA]</scope>
    <source>
        <strain evidence="8">CSF55</strain>
    </source>
</reference>
<evidence type="ECO:0000256" key="5">
    <source>
        <dbReference type="ARBA" id="ARBA00023002"/>
    </source>
</evidence>
<dbReference type="Proteomes" id="UP000281549">
    <property type="component" value="Unassembled WGS sequence"/>
</dbReference>
<proteinExistence type="inferred from homology"/>
<dbReference type="PANTHER" id="PTHR43673:SF2">
    <property type="entry name" value="NITROREDUCTASE"/>
    <property type="match status" value="1"/>
</dbReference>